<dbReference type="InterPro" id="IPR016140">
    <property type="entry name" value="Bifunc_inhib/LTP/seed_store"/>
</dbReference>
<evidence type="ECO:0000313" key="6">
    <source>
        <dbReference type="Proteomes" id="UP000087171"/>
    </source>
</evidence>
<dbReference type="STRING" id="3827.A0A1S2Z2B5"/>
<keyword evidence="3" id="KW-1015">Disulfide bond</keyword>
<evidence type="ECO:0000313" key="7">
    <source>
        <dbReference type="RefSeq" id="XP_004513718.2"/>
    </source>
</evidence>
<dbReference type="CDD" id="cd01960">
    <property type="entry name" value="nsLTP1"/>
    <property type="match status" value="1"/>
</dbReference>
<protein>
    <submittedName>
        <fullName evidence="7">Non-specific lipid-transfer protein A-like</fullName>
    </submittedName>
</protein>
<feature type="domain" description="Bifunctional inhibitor/plant lipid transfer protein/seed storage helical" evidence="5">
    <location>
        <begin position="33"/>
        <end position="117"/>
    </location>
</feature>
<evidence type="ECO:0000256" key="4">
    <source>
        <dbReference type="SAM" id="SignalP"/>
    </source>
</evidence>
<dbReference type="Proteomes" id="UP000087171">
    <property type="component" value="Unplaced"/>
</dbReference>
<evidence type="ECO:0000259" key="5">
    <source>
        <dbReference type="Pfam" id="PF00234"/>
    </source>
</evidence>
<gene>
    <name evidence="7" type="primary">LOC101492737</name>
</gene>
<dbReference type="PANTHER" id="PTHR33076">
    <property type="entry name" value="NON-SPECIFIC LIPID-TRANSFER PROTEIN 2-RELATED"/>
    <property type="match status" value="1"/>
</dbReference>
<dbReference type="GO" id="GO:0008289">
    <property type="term" value="F:lipid binding"/>
    <property type="evidence" value="ECO:0007669"/>
    <property type="project" value="InterPro"/>
</dbReference>
<evidence type="ECO:0000256" key="3">
    <source>
        <dbReference type="ARBA" id="ARBA00023157"/>
    </source>
</evidence>
<dbReference type="RefSeq" id="XP_004513718.2">
    <property type="nucleotide sequence ID" value="XM_004513661.3"/>
</dbReference>
<dbReference type="SUPFAM" id="SSF47699">
    <property type="entry name" value="Bifunctional inhibitor/lipid-transfer protein/seed storage 2S albumin"/>
    <property type="match status" value="1"/>
</dbReference>
<dbReference type="PROSITE" id="PS00597">
    <property type="entry name" value="PLANT_LTP"/>
    <property type="match status" value="1"/>
</dbReference>
<sequence>MLEKKSIAFLMLAMVLGLQVTPLYARQIDDISCPGAIFSLVPCVPFLTGLGSAPSASCCAGANNVFQKADNVQARRDLCNCLKGASSKFGVNSDKAKQLPQLCNINLSFPIDLNIDCNTIP</sequence>
<dbReference type="OrthoDB" id="1377674at2759"/>
<evidence type="ECO:0000256" key="1">
    <source>
        <dbReference type="ARBA" id="ARBA00009748"/>
    </source>
</evidence>
<proteinExistence type="inferred from homology"/>
<dbReference type="GO" id="GO:0006869">
    <property type="term" value="P:lipid transport"/>
    <property type="evidence" value="ECO:0007669"/>
    <property type="project" value="InterPro"/>
</dbReference>
<evidence type="ECO:0000256" key="2">
    <source>
        <dbReference type="ARBA" id="ARBA00022729"/>
    </source>
</evidence>
<reference evidence="7" key="1">
    <citation type="submission" date="2025-08" db="UniProtKB">
        <authorList>
            <consortium name="RefSeq"/>
        </authorList>
    </citation>
    <scope>IDENTIFICATION</scope>
    <source>
        <tissue evidence="7">Etiolated seedlings</tissue>
    </source>
</reference>
<dbReference type="InterPro" id="IPR036312">
    <property type="entry name" value="Bifun_inhib/LTP/seed_sf"/>
</dbReference>
<organism evidence="6 7">
    <name type="scientific">Cicer arietinum</name>
    <name type="common">Chickpea</name>
    <name type="synonym">Garbanzo</name>
    <dbReference type="NCBI Taxonomy" id="3827"/>
    <lineage>
        <taxon>Eukaryota</taxon>
        <taxon>Viridiplantae</taxon>
        <taxon>Streptophyta</taxon>
        <taxon>Embryophyta</taxon>
        <taxon>Tracheophyta</taxon>
        <taxon>Spermatophyta</taxon>
        <taxon>Magnoliopsida</taxon>
        <taxon>eudicotyledons</taxon>
        <taxon>Gunneridae</taxon>
        <taxon>Pentapetalae</taxon>
        <taxon>rosids</taxon>
        <taxon>fabids</taxon>
        <taxon>Fabales</taxon>
        <taxon>Fabaceae</taxon>
        <taxon>Papilionoideae</taxon>
        <taxon>50 kb inversion clade</taxon>
        <taxon>NPAAA clade</taxon>
        <taxon>Hologalegina</taxon>
        <taxon>IRL clade</taxon>
        <taxon>Cicereae</taxon>
        <taxon>Cicer</taxon>
    </lineage>
</organism>
<feature type="chain" id="PRO_5010277099" evidence="4">
    <location>
        <begin position="26"/>
        <end position="121"/>
    </location>
</feature>
<dbReference type="PRINTS" id="PR00382">
    <property type="entry name" value="LIPIDTRNSFER"/>
</dbReference>
<accession>A0A1S2Z2B5</accession>
<keyword evidence="6" id="KW-1185">Reference proteome</keyword>
<feature type="signal peptide" evidence="4">
    <location>
        <begin position="1"/>
        <end position="25"/>
    </location>
</feature>
<dbReference type="AlphaFoldDB" id="A0A1S2Z2B5"/>
<dbReference type="PaxDb" id="3827-XP_004513718.1"/>
<name>A0A1S2Z2B5_CICAR</name>
<keyword evidence="2 4" id="KW-0732">Signal</keyword>
<dbReference type="Pfam" id="PF00234">
    <property type="entry name" value="Tryp_alpha_amyl"/>
    <property type="match status" value="1"/>
</dbReference>
<dbReference type="InterPro" id="IPR000528">
    <property type="entry name" value="Plant_nsLTP"/>
</dbReference>
<dbReference type="Gene3D" id="1.10.110.10">
    <property type="entry name" value="Plant lipid-transfer and hydrophobic proteins"/>
    <property type="match status" value="1"/>
</dbReference>
<comment type="similarity">
    <text evidence="1">Belongs to the plant LTP family.</text>
</comment>
<dbReference type="eggNOG" id="ENOG502S79G">
    <property type="taxonomic scope" value="Eukaryota"/>
</dbReference>